<dbReference type="OrthoDB" id="4062651at2759"/>
<proteinExistence type="predicted"/>
<feature type="region of interest" description="Disordered" evidence="1">
    <location>
        <begin position="148"/>
        <end position="169"/>
    </location>
</feature>
<evidence type="ECO:0000313" key="3">
    <source>
        <dbReference type="Proteomes" id="UP000736335"/>
    </source>
</evidence>
<dbReference type="Proteomes" id="UP000736335">
    <property type="component" value="Unassembled WGS sequence"/>
</dbReference>
<dbReference type="EMBL" id="WIUZ02000010">
    <property type="protein sequence ID" value="KAF9783372.1"/>
    <property type="molecule type" value="Genomic_DNA"/>
</dbReference>
<accession>A0A9P6HB95</accession>
<keyword evidence="3" id="KW-1185">Reference proteome</keyword>
<reference evidence="2" key="1">
    <citation type="journal article" date="2020" name="Nat. Commun.">
        <title>Large-scale genome sequencing of mycorrhizal fungi provides insights into the early evolution of symbiotic traits.</title>
        <authorList>
            <person name="Miyauchi S."/>
            <person name="Kiss E."/>
            <person name="Kuo A."/>
            <person name="Drula E."/>
            <person name="Kohler A."/>
            <person name="Sanchez-Garcia M."/>
            <person name="Morin E."/>
            <person name="Andreopoulos B."/>
            <person name="Barry K.W."/>
            <person name="Bonito G."/>
            <person name="Buee M."/>
            <person name="Carver A."/>
            <person name="Chen C."/>
            <person name="Cichocki N."/>
            <person name="Clum A."/>
            <person name="Culley D."/>
            <person name="Crous P.W."/>
            <person name="Fauchery L."/>
            <person name="Girlanda M."/>
            <person name="Hayes R.D."/>
            <person name="Keri Z."/>
            <person name="LaButti K."/>
            <person name="Lipzen A."/>
            <person name="Lombard V."/>
            <person name="Magnuson J."/>
            <person name="Maillard F."/>
            <person name="Murat C."/>
            <person name="Nolan M."/>
            <person name="Ohm R.A."/>
            <person name="Pangilinan J."/>
            <person name="Pereira M.F."/>
            <person name="Perotto S."/>
            <person name="Peter M."/>
            <person name="Pfister S."/>
            <person name="Riley R."/>
            <person name="Sitrit Y."/>
            <person name="Stielow J.B."/>
            <person name="Szollosi G."/>
            <person name="Zifcakova L."/>
            <person name="Stursova M."/>
            <person name="Spatafora J.W."/>
            <person name="Tedersoo L."/>
            <person name="Vaario L.M."/>
            <person name="Yamada A."/>
            <person name="Yan M."/>
            <person name="Wang P."/>
            <person name="Xu J."/>
            <person name="Bruns T."/>
            <person name="Baldrian P."/>
            <person name="Vilgalys R."/>
            <person name="Dunand C."/>
            <person name="Henrissat B."/>
            <person name="Grigoriev I.V."/>
            <person name="Hibbett D."/>
            <person name="Nagy L.G."/>
            <person name="Martin F.M."/>
        </authorList>
    </citation>
    <scope>NUCLEOTIDE SEQUENCE</scope>
    <source>
        <strain evidence="2">UH-Tt-Lm1</strain>
    </source>
</reference>
<gene>
    <name evidence="2" type="ORF">BJ322DRAFT_1070503</name>
</gene>
<dbReference type="AlphaFoldDB" id="A0A9P6HB95"/>
<reference evidence="2" key="2">
    <citation type="submission" date="2020-11" db="EMBL/GenBank/DDBJ databases">
        <authorList>
            <consortium name="DOE Joint Genome Institute"/>
            <person name="Kuo A."/>
            <person name="Miyauchi S."/>
            <person name="Kiss E."/>
            <person name="Drula E."/>
            <person name="Kohler A."/>
            <person name="Sanchez-Garcia M."/>
            <person name="Andreopoulos B."/>
            <person name="Barry K.W."/>
            <person name="Bonito G."/>
            <person name="Buee M."/>
            <person name="Carver A."/>
            <person name="Chen C."/>
            <person name="Cichocki N."/>
            <person name="Clum A."/>
            <person name="Culley D."/>
            <person name="Crous P.W."/>
            <person name="Fauchery L."/>
            <person name="Girlanda M."/>
            <person name="Hayes R."/>
            <person name="Keri Z."/>
            <person name="Labutti K."/>
            <person name="Lipzen A."/>
            <person name="Lombard V."/>
            <person name="Magnuson J."/>
            <person name="Maillard F."/>
            <person name="Morin E."/>
            <person name="Murat C."/>
            <person name="Nolan M."/>
            <person name="Ohm R."/>
            <person name="Pangilinan J."/>
            <person name="Pereira M."/>
            <person name="Perotto S."/>
            <person name="Peter M."/>
            <person name="Riley R."/>
            <person name="Sitrit Y."/>
            <person name="Stielow B."/>
            <person name="Szollosi G."/>
            <person name="Zifcakova L."/>
            <person name="Stursova M."/>
            <person name="Spatafora J.W."/>
            <person name="Tedersoo L."/>
            <person name="Vaario L.-M."/>
            <person name="Yamada A."/>
            <person name="Yan M."/>
            <person name="Wang P."/>
            <person name="Xu J."/>
            <person name="Bruns T."/>
            <person name="Baldrian P."/>
            <person name="Vilgalys R."/>
            <person name="Henrissat B."/>
            <person name="Grigoriev I.V."/>
            <person name="Hibbett D."/>
            <person name="Nagy L.G."/>
            <person name="Martin F.M."/>
        </authorList>
    </citation>
    <scope>NUCLEOTIDE SEQUENCE</scope>
    <source>
        <strain evidence="2">UH-Tt-Lm1</strain>
    </source>
</reference>
<name>A0A9P6HB95_9AGAM</name>
<evidence type="ECO:0000256" key="1">
    <source>
        <dbReference type="SAM" id="MobiDB-lite"/>
    </source>
</evidence>
<feature type="compositionally biased region" description="Basic residues" evidence="1">
    <location>
        <begin position="149"/>
        <end position="166"/>
    </location>
</feature>
<organism evidence="2 3">
    <name type="scientific">Thelephora terrestris</name>
    <dbReference type="NCBI Taxonomy" id="56493"/>
    <lineage>
        <taxon>Eukaryota</taxon>
        <taxon>Fungi</taxon>
        <taxon>Dikarya</taxon>
        <taxon>Basidiomycota</taxon>
        <taxon>Agaricomycotina</taxon>
        <taxon>Agaricomycetes</taxon>
        <taxon>Thelephorales</taxon>
        <taxon>Thelephoraceae</taxon>
        <taxon>Thelephora</taxon>
    </lineage>
</organism>
<sequence length="211" mass="23950">MGHVLGGKHLYRIAQIFSSLHEALRELDEFFDGLENQDLELIKLKGEPHPLFFPHHTTFTDYRSKATEFEYLRPLILSTKSPVLVELKSSGQMAVVKFVVRYGAGAHQLLAEAGMAPRLLFCGSTDGRDDVRNTAKESTSENAFGRSIAHGRHRTHQRDRHGRFRGVRFTQRHPYQGQEDEKLHESDYVSATCVHLTSCVRNGKAFLIDFG</sequence>
<protein>
    <submittedName>
        <fullName evidence="2">Uncharacterized protein</fullName>
    </submittedName>
</protein>
<evidence type="ECO:0000313" key="2">
    <source>
        <dbReference type="EMBL" id="KAF9783372.1"/>
    </source>
</evidence>
<comment type="caution">
    <text evidence="2">The sequence shown here is derived from an EMBL/GenBank/DDBJ whole genome shotgun (WGS) entry which is preliminary data.</text>
</comment>